<dbReference type="OrthoDB" id="1442893at2"/>
<proteinExistence type="predicted"/>
<organism evidence="2 3">
    <name type="scientific">Zunongwangia atlantica 22II14-10F7</name>
    <dbReference type="NCBI Taxonomy" id="1185767"/>
    <lineage>
        <taxon>Bacteria</taxon>
        <taxon>Pseudomonadati</taxon>
        <taxon>Bacteroidota</taxon>
        <taxon>Flavobacteriia</taxon>
        <taxon>Flavobacteriales</taxon>
        <taxon>Flavobacteriaceae</taxon>
        <taxon>Zunongwangia</taxon>
    </lineage>
</organism>
<evidence type="ECO:0000313" key="2">
    <source>
        <dbReference type="EMBL" id="ORL45984.1"/>
    </source>
</evidence>
<keyword evidence="1" id="KW-0472">Membrane</keyword>
<keyword evidence="1" id="KW-1133">Transmembrane helix</keyword>
<feature type="transmembrane region" description="Helical" evidence="1">
    <location>
        <begin position="89"/>
        <end position="106"/>
    </location>
</feature>
<feature type="transmembrane region" description="Helical" evidence="1">
    <location>
        <begin position="65"/>
        <end position="83"/>
    </location>
</feature>
<evidence type="ECO:0000256" key="1">
    <source>
        <dbReference type="SAM" id="Phobius"/>
    </source>
</evidence>
<dbReference type="RefSeq" id="WP_084841104.1">
    <property type="nucleotide sequence ID" value="NZ_ARYN01000006.1"/>
</dbReference>
<dbReference type="Proteomes" id="UP000192746">
    <property type="component" value="Unassembled WGS sequence"/>
</dbReference>
<reference evidence="2 3" key="1">
    <citation type="submission" date="2013-04" db="EMBL/GenBank/DDBJ databases">
        <title>Zunongwangia sp. 22II14-10F7 Genome Sequencing.</title>
        <authorList>
            <person name="Lai Q."/>
            <person name="Shao Z."/>
        </authorList>
    </citation>
    <scope>NUCLEOTIDE SEQUENCE [LARGE SCALE GENOMIC DNA]</scope>
    <source>
        <strain evidence="2 3">22II14-10F7</strain>
    </source>
</reference>
<evidence type="ECO:0000313" key="3">
    <source>
        <dbReference type="Proteomes" id="UP000192746"/>
    </source>
</evidence>
<evidence type="ECO:0008006" key="4">
    <source>
        <dbReference type="Google" id="ProtNLM"/>
    </source>
</evidence>
<accession>A0A1Y1T5V3</accession>
<name>A0A1Y1T5V3_9FLAO</name>
<keyword evidence="1" id="KW-0812">Transmembrane</keyword>
<comment type="caution">
    <text evidence="2">The sequence shown here is derived from an EMBL/GenBank/DDBJ whole genome shotgun (WGS) entry which is preliminary data.</text>
</comment>
<feature type="transmembrane region" description="Helical" evidence="1">
    <location>
        <begin position="7"/>
        <end position="26"/>
    </location>
</feature>
<protein>
    <recommendedName>
        <fullName evidence="4">DoxX family protein</fullName>
    </recommendedName>
</protein>
<gene>
    <name evidence="2" type="ORF">IIF7_07686</name>
</gene>
<sequence>MHKTLISLLRWMPSAIITLFYIPNALDKILNSNQTEKIFANSAIMIATGIFLLIATGLFLYHKTILIGTSLLALYMTFIVLIHLYKGKAYEVTILIVMATIFASFIRKPQLFHLKKEAKINK</sequence>
<dbReference type="AlphaFoldDB" id="A0A1Y1T5V3"/>
<feature type="transmembrane region" description="Helical" evidence="1">
    <location>
        <begin position="38"/>
        <end position="60"/>
    </location>
</feature>
<keyword evidence="3" id="KW-1185">Reference proteome</keyword>
<dbReference type="STRING" id="1185767.IIF7_07686"/>
<dbReference type="EMBL" id="ARYN01000006">
    <property type="protein sequence ID" value="ORL45984.1"/>
    <property type="molecule type" value="Genomic_DNA"/>
</dbReference>